<evidence type="ECO:0000313" key="1">
    <source>
        <dbReference type="Proteomes" id="UP000887572"/>
    </source>
</evidence>
<dbReference type="WBParaSite" id="Gr19_v10_g14077.t1">
    <property type="protein sequence ID" value="Gr19_v10_g14077.t1"/>
    <property type="gene ID" value="Gr19_v10_g14077"/>
</dbReference>
<evidence type="ECO:0000313" key="2">
    <source>
        <dbReference type="WBParaSite" id="Gr19_v10_g14077.t1"/>
    </source>
</evidence>
<dbReference type="AlphaFoldDB" id="A0A914H544"/>
<keyword evidence="1" id="KW-1185">Reference proteome</keyword>
<dbReference type="Proteomes" id="UP000887572">
    <property type="component" value="Unplaced"/>
</dbReference>
<protein>
    <submittedName>
        <fullName evidence="2">Uncharacterized protein</fullName>
    </submittedName>
</protein>
<proteinExistence type="predicted"/>
<organism evidence="1 2">
    <name type="scientific">Globodera rostochiensis</name>
    <name type="common">Golden nematode worm</name>
    <name type="synonym">Heterodera rostochiensis</name>
    <dbReference type="NCBI Taxonomy" id="31243"/>
    <lineage>
        <taxon>Eukaryota</taxon>
        <taxon>Metazoa</taxon>
        <taxon>Ecdysozoa</taxon>
        <taxon>Nematoda</taxon>
        <taxon>Chromadorea</taxon>
        <taxon>Rhabditida</taxon>
        <taxon>Tylenchina</taxon>
        <taxon>Tylenchomorpha</taxon>
        <taxon>Tylenchoidea</taxon>
        <taxon>Heteroderidae</taxon>
        <taxon>Heteroderinae</taxon>
        <taxon>Globodera</taxon>
    </lineage>
</organism>
<sequence length="99" mass="11450">MLNVSETATNRRIGNSSVHFSCTHPTIWHFINVLRTEQKSRDADFARFVMGEEPPKKAEKFRRADAQILRLVERYDPLNIVEMLPGISRCYVMDPEAEA</sequence>
<name>A0A914H544_GLORO</name>
<accession>A0A914H544</accession>
<reference evidence="2" key="1">
    <citation type="submission" date="2022-11" db="UniProtKB">
        <authorList>
            <consortium name="WormBaseParasite"/>
        </authorList>
    </citation>
    <scope>IDENTIFICATION</scope>
</reference>